<dbReference type="Proteomes" id="UP001275084">
    <property type="component" value="Unassembled WGS sequence"/>
</dbReference>
<name>A0AAJ0H8Q7_9PEZI</name>
<dbReference type="EMBL" id="JAUIQD010000007">
    <property type="protein sequence ID" value="KAK3343568.1"/>
    <property type="molecule type" value="Genomic_DNA"/>
</dbReference>
<reference evidence="1" key="1">
    <citation type="journal article" date="2023" name="Mol. Phylogenet. Evol.">
        <title>Genome-scale phylogeny and comparative genomics of the fungal order Sordariales.</title>
        <authorList>
            <person name="Hensen N."/>
            <person name="Bonometti L."/>
            <person name="Westerberg I."/>
            <person name="Brannstrom I.O."/>
            <person name="Guillou S."/>
            <person name="Cros-Aarteil S."/>
            <person name="Calhoun S."/>
            <person name="Haridas S."/>
            <person name="Kuo A."/>
            <person name="Mondo S."/>
            <person name="Pangilinan J."/>
            <person name="Riley R."/>
            <person name="LaButti K."/>
            <person name="Andreopoulos B."/>
            <person name="Lipzen A."/>
            <person name="Chen C."/>
            <person name="Yan M."/>
            <person name="Daum C."/>
            <person name="Ng V."/>
            <person name="Clum A."/>
            <person name="Steindorff A."/>
            <person name="Ohm R.A."/>
            <person name="Martin F."/>
            <person name="Silar P."/>
            <person name="Natvig D.O."/>
            <person name="Lalanne C."/>
            <person name="Gautier V."/>
            <person name="Ament-Velasquez S.L."/>
            <person name="Kruys A."/>
            <person name="Hutchinson M.I."/>
            <person name="Powell A.J."/>
            <person name="Barry K."/>
            <person name="Miller A.N."/>
            <person name="Grigoriev I.V."/>
            <person name="Debuchy R."/>
            <person name="Gladieux P."/>
            <person name="Hiltunen Thoren M."/>
            <person name="Johannesson H."/>
        </authorList>
    </citation>
    <scope>NUCLEOTIDE SEQUENCE</scope>
    <source>
        <strain evidence="1">CBS 955.72</strain>
    </source>
</reference>
<accession>A0AAJ0H8Q7</accession>
<reference evidence="1" key="2">
    <citation type="submission" date="2023-06" db="EMBL/GenBank/DDBJ databases">
        <authorList>
            <consortium name="Lawrence Berkeley National Laboratory"/>
            <person name="Haridas S."/>
            <person name="Hensen N."/>
            <person name="Bonometti L."/>
            <person name="Westerberg I."/>
            <person name="Brannstrom I.O."/>
            <person name="Guillou S."/>
            <person name="Cros-Aarteil S."/>
            <person name="Calhoun S."/>
            <person name="Kuo A."/>
            <person name="Mondo S."/>
            <person name="Pangilinan J."/>
            <person name="Riley R."/>
            <person name="Labutti K."/>
            <person name="Andreopoulos B."/>
            <person name="Lipzen A."/>
            <person name="Chen C."/>
            <person name="Yanf M."/>
            <person name="Daum C."/>
            <person name="Ng V."/>
            <person name="Clum A."/>
            <person name="Steindorff A."/>
            <person name="Ohm R."/>
            <person name="Martin F."/>
            <person name="Silar P."/>
            <person name="Natvig D."/>
            <person name="Lalanne C."/>
            <person name="Gautier V."/>
            <person name="Ament-Velasquez S.L."/>
            <person name="Kruys A."/>
            <person name="Hutchinson M.I."/>
            <person name="Powell A.J."/>
            <person name="Barry K."/>
            <person name="Miller A.N."/>
            <person name="Grigoriev I.V."/>
            <person name="Debuchy R."/>
            <person name="Gladieux P."/>
            <person name="Thoren M.H."/>
            <person name="Johannesson H."/>
        </authorList>
    </citation>
    <scope>NUCLEOTIDE SEQUENCE</scope>
    <source>
        <strain evidence="1">CBS 955.72</strain>
    </source>
</reference>
<organism evidence="1 2">
    <name type="scientific">Lasiosphaeria hispida</name>
    <dbReference type="NCBI Taxonomy" id="260671"/>
    <lineage>
        <taxon>Eukaryota</taxon>
        <taxon>Fungi</taxon>
        <taxon>Dikarya</taxon>
        <taxon>Ascomycota</taxon>
        <taxon>Pezizomycotina</taxon>
        <taxon>Sordariomycetes</taxon>
        <taxon>Sordariomycetidae</taxon>
        <taxon>Sordariales</taxon>
        <taxon>Lasiosphaeriaceae</taxon>
        <taxon>Lasiosphaeria</taxon>
    </lineage>
</organism>
<comment type="caution">
    <text evidence="1">The sequence shown here is derived from an EMBL/GenBank/DDBJ whole genome shotgun (WGS) entry which is preliminary data.</text>
</comment>
<gene>
    <name evidence="1" type="ORF">B0T25DRAFT_301790</name>
</gene>
<evidence type="ECO:0000313" key="2">
    <source>
        <dbReference type="Proteomes" id="UP001275084"/>
    </source>
</evidence>
<keyword evidence="2" id="KW-1185">Reference proteome</keyword>
<protein>
    <recommendedName>
        <fullName evidence="3">Apple domain-containing protein</fullName>
    </recommendedName>
</protein>
<sequence length="227" mass="23292">MGGTTTEKTTATVLTTLVSLLTQTTTVIVATIQNQQRALASSQCTIGLTTKTLTKHPASSLSSVCSCLGIEAEVMTVTIESTAVASTATATETSTTTEIVSETSTLTEVSVTSETETATVVSTAVATQTVAVCDIAYDNLSQSTSLAGTDVVSVTASGARDCCEQCQRTPNCFTSGWFGTFCQHRVRSAALAGAVTNDQCPLGLQDYNYGAPSPSGVVYQGPCGVPT</sequence>
<dbReference type="AlphaFoldDB" id="A0AAJ0H8Q7"/>
<evidence type="ECO:0008006" key="3">
    <source>
        <dbReference type="Google" id="ProtNLM"/>
    </source>
</evidence>
<proteinExistence type="predicted"/>
<evidence type="ECO:0000313" key="1">
    <source>
        <dbReference type="EMBL" id="KAK3343568.1"/>
    </source>
</evidence>